<dbReference type="InterPro" id="IPR017601">
    <property type="entry name" value="DGQHR-contain_dom"/>
</dbReference>
<dbReference type="Pfam" id="PF14072">
    <property type="entry name" value="DndB"/>
    <property type="match status" value="1"/>
</dbReference>
<dbReference type="Proteomes" id="UP001576784">
    <property type="component" value="Unassembled WGS sequence"/>
</dbReference>
<name>A0ABV4Y3I1_9CYAN</name>
<reference evidence="1 2" key="1">
    <citation type="submission" date="2024-09" db="EMBL/GenBank/DDBJ databases">
        <title>Floridaenema gen nov. (Aerosakkonemataceae, Aerosakkonematales ord. nov., Cyanobacteria) from benthic tropical and subtropical fresh waters, with the description of four new species.</title>
        <authorList>
            <person name="Moretto J.A."/>
            <person name="Berthold D.E."/>
            <person name="Lefler F.W."/>
            <person name="Huang I.-S."/>
            <person name="Laughinghouse H. IV."/>
        </authorList>
    </citation>
    <scope>NUCLEOTIDE SEQUENCE [LARGE SCALE GENOMIC DNA]</scope>
    <source>
        <strain evidence="1 2">BLCC-F50</strain>
    </source>
</reference>
<dbReference type="InterPro" id="IPR017642">
    <property type="entry name" value="DNA_S_mod_DndB"/>
</dbReference>
<dbReference type="NCBIfam" id="TIGR03187">
    <property type="entry name" value="DGQHR"/>
    <property type="match status" value="1"/>
</dbReference>
<evidence type="ECO:0000313" key="2">
    <source>
        <dbReference type="Proteomes" id="UP001576784"/>
    </source>
</evidence>
<protein>
    <submittedName>
        <fullName evidence="1">DNA sulfur modification protein DndB</fullName>
    </submittedName>
</protein>
<evidence type="ECO:0000313" key="1">
    <source>
        <dbReference type="EMBL" id="MFB2898559.1"/>
    </source>
</evidence>
<dbReference type="CDD" id="cd16412">
    <property type="entry name" value="dndB"/>
    <property type="match status" value="1"/>
</dbReference>
<accession>A0ABV4Y3I1</accession>
<sequence length="418" mass="47267">MMLNSPYQIMEIGNANNGKRSSANVVLLPTQQEAQNQAYADAATSGARVFLCHLYEQGQRTHLTFSLPFNLLLEMARLQTADTKKNKSNAEELINRPLIPKHVDEIAKYLLETENYILPPFIFNSNTPIKVFAFGTGAVKFGYAVIPTNVELYVTDGQHRLKAVEKAIPERPELKDDSVTVLVVQEDDIDQIHQDFADCAKNKPIPPALLAAFDVTNVLAKLTRQIAKELVIFDGRIDKISGKLGKDPNYLFTMNQLRIGVAEFLFGSSRKQVIESRSNQQKSEFKMLLEKAKTFYLEFAQINDTWKLLLDPASKTVNLDLYSLRQERIDFNTVGFQIINRVGHFICFGKDFGDEQRRLLIDALASIDYRRSSRLWDNSVVIDDADGNRKIVTQSAGVDKGFRIAFKQVEEKTGIKLL</sequence>
<comment type="caution">
    <text evidence="1">The sequence shown here is derived from an EMBL/GenBank/DDBJ whole genome shotgun (WGS) entry which is preliminary data.</text>
</comment>
<dbReference type="EMBL" id="JBHFNR010000295">
    <property type="protein sequence ID" value="MFB2898559.1"/>
    <property type="molecule type" value="Genomic_DNA"/>
</dbReference>
<organism evidence="1 2">
    <name type="scientific">Floridaenema flaviceps BLCC-F50</name>
    <dbReference type="NCBI Taxonomy" id="3153642"/>
    <lineage>
        <taxon>Bacteria</taxon>
        <taxon>Bacillati</taxon>
        <taxon>Cyanobacteriota</taxon>
        <taxon>Cyanophyceae</taxon>
        <taxon>Oscillatoriophycideae</taxon>
        <taxon>Aerosakkonematales</taxon>
        <taxon>Aerosakkonemataceae</taxon>
        <taxon>Floridanema</taxon>
        <taxon>Floridanema flaviceps</taxon>
    </lineage>
</organism>
<dbReference type="RefSeq" id="WP_413268155.1">
    <property type="nucleotide sequence ID" value="NZ_JBHFNR010000295.1"/>
</dbReference>
<keyword evidence="2" id="KW-1185">Reference proteome</keyword>
<gene>
    <name evidence="1" type="ORF">ACE1CI_37070</name>
</gene>
<proteinExistence type="predicted"/>